<dbReference type="Gene3D" id="2.60.40.1180">
    <property type="entry name" value="Golgi alpha-mannosidase II"/>
    <property type="match status" value="4"/>
</dbReference>
<organism evidence="3 4">
    <name type="scientific">Novymonas esmeraldas</name>
    <dbReference type="NCBI Taxonomy" id="1808958"/>
    <lineage>
        <taxon>Eukaryota</taxon>
        <taxon>Discoba</taxon>
        <taxon>Euglenozoa</taxon>
        <taxon>Kinetoplastea</taxon>
        <taxon>Metakinetoplastina</taxon>
        <taxon>Trypanosomatida</taxon>
        <taxon>Trypanosomatidae</taxon>
        <taxon>Novymonas</taxon>
    </lineage>
</organism>
<dbReference type="EMBL" id="JAECZO010000081">
    <property type="protein sequence ID" value="KAK7196642.1"/>
    <property type="molecule type" value="Genomic_DNA"/>
</dbReference>
<gene>
    <name evidence="3" type="ORF">NESM_000603100</name>
</gene>
<dbReference type="SUPFAM" id="SSF101601">
    <property type="entry name" value="Smp-1-like"/>
    <property type="match status" value="4"/>
</dbReference>
<reference evidence="3 4" key="1">
    <citation type="journal article" date="2021" name="MBio">
        <title>A New Model Trypanosomatid, Novymonas esmeraldas: Genomic Perception of Its 'Candidatus Pandoraea novymonadis' Endosymbiont.</title>
        <authorList>
            <person name="Zakharova A."/>
            <person name="Saura A."/>
            <person name="Butenko A."/>
            <person name="Podesvova L."/>
            <person name="Warmusova S."/>
            <person name="Kostygov A.Y."/>
            <person name="Nenarokova A."/>
            <person name="Lukes J."/>
            <person name="Opperdoes F.R."/>
            <person name="Yurchenko V."/>
        </authorList>
    </citation>
    <scope>NUCLEOTIDE SEQUENCE [LARGE SCALE GENOMIC DNA]</scope>
    <source>
        <strain evidence="3 4">E262AT.01</strain>
    </source>
</reference>
<evidence type="ECO:0000256" key="1">
    <source>
        <dbReference type="SAM" id="MobiDB-lite"/>
    </source>
</evidence>
<evidence type="ECO:0000313" key="4">
    <source>
        <dbReference type="Proteomes" id="UP001430356"/>
    </source>
</evidence>
<feature type="domain" description="DUF1935" evidence="2">
    <location>
        <begin position="130"/>
        <end position="239"/>
    </location>
</feature>
<dbReference type="InterPro" id="IPR013780">
    <property type="entry name" value="Glyco_hydro_b"/>
</dbReference>
<comment type="caution">
    <text evidence="3">The sequence shown here is derived from an EMBL/GenBank/DDBJ whole genome shotgun (WGS) entry which is preliminary data.</text>
</comment>
<keyword evidence="4" id="KW-1185">Reference proteome</keyword>
<feature type="domain" description="DUF1935" evidence="2">
    <location>
        <begin position="417"/>
        <end position="523"/>
    </location>
</feature>
<protein>
    <submittedName>
        <fullName evidence="3">Antimony resistance marker of 58 kDa</fullName>
    </submittedName>
</protein>
<evidence type="ECO:0000259" key="2">
    <source>
        <dbReference type="Pfam" id="PF09149"/>
    </source>
</evidence>
<feature type="region of interest" description="Disordered" evidence="1">
    <location>
        <begin position="365"/>
        <end position="412"/>
    </location>
</feature>
<dbReference type="InterPro" id="IPR015232">
    <property type="entry name" value="DUF1935"/>
</dbReference>
<name>A0AAW0ESX9_9TRYP</name>
<dbReference type="FunFam" id="2.60.40.1180:FF:000055">
    <property type="entry name" value="META domain containing protein"/>
    <property type="match status" value="1"/>
</dbReference>
<dbReference type="Proteomes" id="UP001430356">
    <property type="component" value="Unassembled WGS sequence"/>
</dbReference>
<sequence length="526" mass="57934">MTELVPLDAVRFSNGEPLCAYHECYRCFDNRDILFRLVNVEKRQWFFFNDTTDTVAHVRAVFAPGSDIRPLQRAHLRVLPGPDGVVDATCSIEVTLDVEPGFTESFVEGEHKGFHLDFRTETAPARDVVFAYRRPTVPYDRIYRCFKNNGNGLLFRVVDERAGRWFFYNDTRDLVMTVRVTFADSAEVRALGSTTADAPLPDAAIGGVVYVLHIAPGRTEPFIEGTPTTYALEFAAEPVGAVDAPAGEESVHYLHSGPDAAIIPHRSHVFPCFKEHGNGLLFRVVDDVNGIWGFYNDTADYVMTANMRYPRSSGVRLAPGVQTLADEERADGVIAAVEVPPLVTVPFLVGAPEVFELAFSATPVTSVAPPPPQQQQQQLTPATNARTAPHGGDDVGPLETPPPALPVPEEAPVYSHAGPDAAVVPHVDEVYKCFKDHGNGLLFRLVDKMQRRWAFYNDTQDVVASVRVQFPPGARIQLLGHTVAGRDPETGGVLYELRVHPLETALFVQGDVDVFTTKFVAERVQT</sequence>
<accession>A0AAW0ESX9</accession>
<feature type="domain" description="DUF1935" evidence="2">
    <location>
        <begin position="12"/>
        <end position="121"/>
    </location>
</feature>
<dbReference type="Pfam" id="PF09149">
    <property type="entry name" value="DUF1935"/>
    <property type="match status" value="4"/>
</dbReference>
<dbReference type="InterPro" id="IPR036310">
    <property type="entry name" value="Smp-1-like_sf"/>
</dbReference>
<dbReference type="PANTHER" id="PTHR47047:SF9">
    <property type="entry name" value="DUF1935 DOMAIN-CONTAINING PROTEIN"/>
    <property type="match status" value="1"/>
</dbReference>
<dbReference type="AlphaFoldDB" id="A0AAW0ESX9"/>
<feature type="domain" description="DUF1935" evidence="2">
    <location>
        <begin position="265"/>
        <end position="363"/>
    </location>
</feature>
<dbReference type="PANTHER" id="PTHR47047">
    <property type="entry name" value="PUTATIVE-RELATED-RELATED"/>
    <property type="match status" value="1"/>
</dbReference>
<proteinExistence type="predicted"/>
<evidence type="ECO:0000313" key="3">
    <source>
        <dbReference type="EMBL" id="KAK7196642.1"/>
    </source>
</evidence>